<dbReference type="InterPro" id="IPR014729">
    <property type="entry name" value="Rossmann-like_a/b/a_fold"/>
</dbReference>
<dbReference type="CDD" id="cd02164">
    <property type="entry name" value="PPAT_CoAS"/>
    <property type="match status" value="1"/>
</dbReference>
<dbReference type="SUPFAM" id="SSF52374">
    <property type="entry name" value="Nucleotidylyl transferase"/>
    <property type="match status" value="1"/>
</dbReference>
<dbReference type="PANTHER" id="PTHR10695:SF46">
    <property type="entry name" value="BIFUNCTIONAL COENZYME A SYNTHASE-RELATED"/>
    <property type="match status" value="1"/>
</dbReference>
<dbReference type="Pfam" id="PF01467">
    <property type="entry name" value="CTP_transf_like"/>
    <property type="match status" value="1"/>
</dbReference>
<accession>A0A3S3QVV5</accession>
<dbReference type="PROSITE" id="PS51219">
    <property type="entry name" value="DPCK"/>
    <property type="match status" value="1"/>
</dbReference>
<evidence type="ECO:0000259" key="3">
    <source>
        <dbReference type="Pfam" id="PF01467"/>
    </source>
</evidence>
<name>A0A3S3QVV5_9ACAR</name>
<evidence type="ECO:0000256" key="1">
    <source>
        <dbReference type="ARBA" id="ARBA00022741"/>
    </source>
</evidence>
<dbReference type="STRING" id="1965070.A0A3S3QVV5"/>
<dbReference type="Proteomes" id="UP000285301">
    <property type="component" value="Unassembled WGS sequence"/>
</dbReference>
<organism evidence="4 5">
    <name type="scientific">Dinothrombium tinctorium</name>
    <dbReference type="NCBI Taxonomy" id="1965070"/>
    <lineage>
        <taxon>Eukaryota</taxon>
        <taxon>Metazoa</taxon>
        <taxon>Ecdysozoa</taxon>
        <taxon>Arthropoda</taxon>
        <taxon>Chelicerata</taxon>
        <taxon>Arachnida</taxon>
        <taxon>Acari</taxon>
        <taxon>Acariformes</taxon>
        <taxon>Trombidiformes</taxon>
        <taxon>Prostigmata</taxon>
        <taxon>Anystina</taxon>
        <taxon>Parasitengona</taxon>
        <taxon>Trombidioidea</taxon>
        <taxon>Trombidiidae</taxon>
        <taxon>Dinothrombium</taxon>
    </lineage>
</organism>
<dbReference type="NCBIfam" id="NF001985">
    <property type="entry name" value="PRK00777.1"/>
    <property type="match status" value="1"/>
</dbReference>
<reference evidence="4 5" key="1">
    <citation type="journal article" date="2018" name="Gigascience">
        <title>Genomes of trombidid mites reveal novel predicted allergens and laterally-transferred genes associated with secondary metabolism.</title>
        <authorList>
            <person name="Dong X."/>
            <person name="Chaisiri K."/>
            <person name="Xia D."/>
            <person name="Armstrong S.D."/>
            <person name="Fang Y."/>
            <person name="Donnelly M.J."/>
            <person name="Kadowaki T."/>
            <person name="McGarry J.W."/>
            <person name="Darby A.C."/>
            <person name="Makepeace B.L."/>
        </authorList>
    </citation>
    <scope>NUCLEOTIDE SEQUENCE [LARGE SCALE GENOMIC DNA]</scope>
    <source>
        <strain evidence="4">UoL-WK</strain>
    </source>
</reference>
<sequence length="538" mass="60721">MFSSGIVVLSFPVKKRSAIARCLKNASDFVRTVLYVKLEPNAAKSKRCFAVREPRTANDANDAIAGEQCFVSKKQLTSIVPFIYRVASKTIPSIDVRVLINHPSDLKTKPEILLTDCTSNGESFWQKYASTLFNARIKEVKFMDIVHQENEESEFAEAEAQCRSYDNVCLGGTFDNLHNGHKVFLSEALLRCNKSLTIGVTDIEMIRKKVLWELIEPVETRMKYLREYLEQVDTSVLYKIVPIHDPFGPAVEDDALECLVVSEETAKGGIKVNEVRESKAMKPLDLHIVTLLEESMRQSENEEDKVSSSTARLRKLGQLLREPEPRPNLPRRPYLIGLTGGIASGKSAICKKLQSLGAGFINCDILAHETYQSPESETYKQIVDAFGDSILDSNSNIDRKKLGSIVFSSQEKLRLLNSIVWPATGKLLNRQIEELKLKHEIIIIESALVLNSALKDNIHEIWVCIIPEEEAVSRIKHRNNLSDEEAKKRIASQMSNSESVKHANVVFCSLWHHKFTQSQVEKAWKGLLNRLEGDRTID</sequence>
<dbReference type="AlphaFoldDB" id="A0A3S3QVV5"/>
<dbReference type="GO" id="GO:0004140">
    <property type="term" value="F:dephospho-CoA kinase activity"/>
    <property type="evidence" value="ECO:0007669"/>
    <property type="project" value="InterPro"/>
</dbReference>
<dbReference type="GO" id="GO:0015937">
    <property type="term" value="P:coenzyme A biosynthetic process"/>
    <property type="evidence" value="ECO:0007669"/>
    <property type="project" value="InterPro"/>
</dbReference>
<evidence type="ECO:0000313" key="4">
    <source>
        <dbReference type="EMBL" id="RWS14805.1"/>
    </source>
</evidence>
<dbReference type="NCBIfam" id="TIGR00125">
    <property type="entry name" value="cyt_tran_rel"/>
    <property type="match status" value="1"/>
</dbReference>
<dbReference type="Pfam" id="PF01121">
    <property type="entry name" value="CoaE"/>
    <property type="match status" value="1"/>
</dbReference>
<dbReference type="NCBIfam" id="TIGR00152">
    <property type="entry name" value="dephospho-CoA kinase"/>
    <property type="match status" value="1"/>
</dbReference>
<comment type="caution">
    <text evidence="4">The sequence shown here is derived from an EMBL/GenBank/DDBJ whole genome shotgun (WGS) entry which is preliminary data.</text>
</comment>
<proteinExistence type="inferred from homology"/>
<dbReference type="Gene3D" id="3.40.50.620">
    <property type="entry name" value="HUPs"/>
    <property type="match status" value="1"/>
</dbReference>
<dbReference type="PANTHER" id="PTHR10695">
    <property type="entry name" value="DEPHOSPHO-COA KINASE-RELATED"/>
    <property type="match status" value="1"/>
</dbReference>
<evidence type="ECO:0000256" key="2">
    <source>
        <dbReference type="ARBA" id="ARBA00022840"/>
    </source>
</evidence>
<dbReference type="FunFam" id="3.40.50.620:FF:000089">
    <property type="entry name" value="Bifunctional coenzyme A synthase"/>
    <property type="match status" value="1"/>
</dbReference>
<dbReference type="InterPro" id="IPR001977">
    <property type="entry name" value="Depp_CoAkinase"/>
</dbReference>
<keyword evidence="1" id="KW-0547">Nucleotide-binding</keyword>
<dbReference type="OrthoDB" id="330671at2759"/>
<evidence type="ECO:0000313" key="5">
    <source>
        <dbReference type="Proteomes" id="UP000285301"/>
    </source>
</evidence>
<dbReference type="InterPro" id="IPR027417">
    <property type="entry name" value="P-loop_NTPase"/>
</dbReference>
<dbReference type="SUPFAM" id="SSF52540">
    <property type="entry name" value="P-loop containing nucleoside triphosphate hydrolases"/>
    <property type="match status" value="1"/>
</dbReference>
<dbReference type="InterPro" id="IPR004821">
    <property type="entry name" value="Cyt_trans-like"/>
</dbReference>
<gene>
    <name evidence="4" type="ORF">B4U79_01770</name>
</gene>
<dbReference type="HAMAP" id="MF_00376">
    <property type="entry name" value="Dephospho_CoA_kinase"/>
    <property type="match status" value="1"/>
</dbReference>
<dbReference type="EMBL" id="NCKU01000616">
    <property type="protein sequence ID" value="RWS14805.1"/>
    <property type="molecule type" value="Genomic_DNA"/>
</dbReference>
<dbReference type="GO" id="GO:0005524">
    <property type="term" value="F:ATP binding"/>
    <property type="evidence" value="ECO:0007669"/>
    <property type="project" value="UniProtKB-KW"/>
</dbReference>
<protein>
    <submittedName>
        <fullName evidence="4">Bifunctional coenzyme A synthase-like protein</fullName>
    </submittedName>
</protein>
<feature type="domain" description="Cytidyltransferase-like" evidence="3">
    <location>
        <begin position="170"/>
        <end position="312"/>
    </location>
</feature>
<dbReference type="CDD" id="cd02022">
    <property type="entry name" value="DPCK"/>
    <property type="match status" value="1"/>
</dbReference>
<keyword evidence="5" id="KW-1185">Reference proteome</keyword>
<dbReference type="Gene3D" id="3.40.50.300">
    <property type="entry name" value="P-loop containing nucleotide triphosphate hydrolases"/>
    <property type="match status" value="1"/>
</dbReference>
<keyword evidence="2" id="KW-0067">ATP-binding</keyword>